<reference evidence="3 4" key="1">
    <citation type="journal article" date="2017" name="Genome Biol.">
        <title>New reference genome sequences of hot pepper reveal the massive evolution of plant disease-resistance genes by retroduplication.</title>
        <authorList>
            <person name="Kim S."/>
            <person name="Park J."/>
            <person name="Yeom S.I."/>
            <person name="Kim Y.M."/>
            <person name="Seo E."/>
            <person name="Kim K.T."/>
            <person name="Kim M.S."/>
            <person name="Lee J.M."/>
            <person name="Cheong K."/>
            <person name="Shin H.S."/>
            <person name="Kim S.B."/>
            <person name="Han K."/>
            <person name="Lee J."/>
            <person name="Park M."/>
            <person name="Lee H.A."/>
            <person name="Lee H.Y."/>
            <person name="Lee Y."/>
            <person name="Oh S."/>
            <person name="Lee J.H."/>
            <person name="Choi E."/>
            <person name="Choi E."/>
            <person name="Lee S.E."/>
            <person name="Jeon J."/>
            <person name="Kim H."/>
            <person name="Choi G."/>
            <person name="Song H."/>
            <person name="Lee J."/>
            <person name="Lee S.C."/>
            <person name="Kwon J.K."/>
            <person name="Lee H.Y."/>
            <person name="Koo N."/>
            <person name="Hong Y."/>
            <person name="Kim R.W."/>
            <person name="Kang W.H."/>
            <person name="Huh J.H."/>
            <person name="Kang B.C."/>
            <person name="Yang T.J."/>
            <person name="Lee Y.H."/>
            <person name="Bennetzen J.L."/>
            <person name="Choi D."/>
        </authorList>
    </citation>
    <scope>NUCLEOTIDE SEQUENCE [LARGE SCALE GENOMIC DNA]</scope>
    <source>
        <strain evidence="4">cv. PBC81</strain>
    </source>
</reference>
<feature type="compositionally biased region" description="Polar residues" evidence="1">
    <location>
        <begin position="417"/>
        <end position="429"/>
    </location>
</feature>
<keyword evidence="4" id="KW-1185">Reference proteome</keyword>
<proteinExistence type="predicted"/>
<feature type="region of interest" description="Disordered" evidence="1">
    <location>
        <begin position="408"/>
        <end position="534"/>
    </location>
</feature>
<evidence type="ECO:0000313" key="4">
    <source>
        <dbReference type="Proteomes" id="UP000224567"/>
    </source>
</evidence>
<evidence type="ECO:0000259" key="2">
    <source>
        <dbReference type="PROSITE" id="PS51792"/>
    </source>
</evidence>
<dbReference type="InterPro" id="IPR034751">
    <property type="entry name" value="Yippee"/>
</dbReference>
<evidence type="ECO:0000313" key="3">
    <source>
        <dbReference type="EMBL" id="PHT46770.1"/>
    </source>
</evidence>
<comment type="caution">
    <text evidence="3">The sequence shown here is derived from an EMBL/GenBank/DDBJ whole genome shotgun (WGS) entry which is preliminary data.</text>
</comment>
<feature type="compositionally biased region" description="Low complexity" evidence="1">
    <location>
        <begin position="437"/>
        <end position="451"/>
    </location>
</feature>
<dbReference type="AlphaFoldDB" id="A0A2G2WNN2"/>
<dbReference type="Proteomes" id="UP000224567">
    <property type="component" value="Unassembled WGS sequence"/>
</dbReference>
<dbReference type="STRING" id="33114.A0A2G2WNN2"/>
<feature type="compositionally biased region" description="Low complexity" evidence="1">
    <location>
        <begin position="209"/>
        <end position="227"/>
    </location>
</feature>
<reference evidence="4" key="2">
    <citation type="journal article" date="2017" name="J. Anim. Genet.">
        <title>Multiple reference genome sequences of hot pepper reveal the massive evolution of plant disease resistance genes by retroduplication.</title>
        <authorList>
            <person name="Kim S."/>
            <person name="Park J."/>
            <person name="Yeom S.-I."/>
            <person name="Kim Y.-M."/>
            <person name="Seo E."/>
            <person name="Kim K.-T."/>
            <person name="Kim M.-S."/>
            <person name="Lee J.M."/>
            <person name="Cheong K."/>
            <person name="Shin H.-S."/>
            <person name="Kim S.-B."/>
            <person name="Han K."/>
            <person name="Lee J."/>
            <person name="Park M."/>
            <person name="Lee H.-A."/>
            <person name="Lee H.-Y."/>
            <person name="Lee Y."/>
            <person name="Oh S."/>
            <person name="Lee J.H."/>
            <person name="Choi E."/>
            <person name="Choi E."/>
            <person name="Lee S.E."/>
            <person name="Jeon J."/>
            <person name="Kim H."/>
            <person name="Choi G."/>
            <person name="Song H."/>
            <person name="Lee J."/>
            <person name="Lee S.-C."/>
            <person name="Kwon J.-K."/>
            <person name="Lee H.-Y."/>
            <person name="Koo N."/>
            <person name="Hong Y."/>
            <person name="Kim R.W."/>
            <person name="Kang W.-H."/>
            <person name="Huh J.H."/>
            <person name="Kang B.-C."/>
            <person name="Yang T.-J."/>
            <person name="Lee Y.-H."/>
            <person name="Bennetzen J.L."/>
            <person name="Choi D."/>
        </authorList>
    </citation>
    <scope>NUCLEOTIDE SEQUENCE [LARGE SCALE GENOMIC DNA]</scope>
    <source>
        <strain evidence="4">cv. PBC81</strain>
    </source>
</reference>
<dbReference type="InterPro" id="IPR039058">
    <property type="entry name" value="Yippee_fam"/>
</dbReference>
<feature type="compositionally biased region" description="Polar residues" evidence="1">
    <location>
        <begin position="468"/>
        <end position="496"/>
    </location>
</feature>
<dbReference type="EMBL" id="MLFT02000006">
    <property type="protein sequence ID" value="PHT46770.1"/>
    <property type="molecule type" value="Genomic_DNA"/>
</dbReference>
<protein>
    <recommendedName>
        <fullName evidence="2">Yippee domain-containing protein</fullName>
    </recommendedName>
</protein>
<feature type="compositionally biased region" description="Low complexity" evidence="1">
    <location>
        <begin position="246"/>
        <end position="257"/>
    </location>
</feature>
<feature type="region of interest" description="Disordered" evidence="1">
    <location>
        <begin position="155"/>
        <end position="262"/>
    </location>
</feature>
<dbReference type="PANTHER" id="PTHR13848">
    <property type="entry name" value="PROTEIN YIPPEE-LIKE CG15309-RELATED"/>
    <property type="match status" value="1"/>
</dbReference>
<accession>A0A2G2WNN2</accession>
<organism evidence="3 4">
    <name type="scientific">Capsicum baccatum</name>
    <name type="common">Peruvian pepper</name>
    <dbReference type="NCBI Taxonomy" id="33114"/>
    <lineage>
        <taxon>Eukaryota</taxon>
        <taxon>Viridiplantae</taxon>
        <taxon>Streptophyta</taxon>
        <taxon>Embryophyta</taxon>
        <taxon>Tracheophyta</taxon>
        <taxon>Spermatophyta</taxon>
        <taxon>Magnoliopsida</taxon>
        <taxon>eudicotyledons</taxon>
        <taxon>Gunneridae</taxon>
        <taxon>Pentapetalae</taxon>
        <taxon>asterids</taxon>
        <taxon>lamiids</taxon>
        <taxon>Solanales</taxon>
        <taxon>Solanaceae</taxon>
        <taxon>Solanoideae</taxon>
        <taxon>Capsiceae</taxon>
        <taxon>Capsicum</taxon>
    </lineage>
</organism>
<sequence>MQGNSVYDLYCSSCGNQIARLNDFNHHRIQSPAVCPLAFSVIFLDAKHRTAYYDHFLVQPQDRDLGGYFYNMRNVNIGEQPNTHEHGYTQVVRFDTCCMQCNELLGWQIAEESQLHQYFVPGRFFVIMDQLMFQNHVTLRQYLFGGANLGAPNNQVGGVNADQDGGANNQVGGGADGQAPNEQNADEVGGANVDQVGGANAQAPNEQNADQVGGANADQDGGANAQAPNEQNADQVVPANAEHDGGANNQDGGADAQDPNEQNADQVVPANAEHDGGANNQDGGADAQALLDEPGYIVCCICGNQVAFIEDYVPNAQDAMYGGYINRMFDVIVENNENHHSVVDGDTLAIISCMTCLVVIAWELIAVAQPSEYFVVGRYFVRLHLLRYQDGETLHEFLFGDVNVQDPNDQVGGANAQAPNEQNADQVVPSNAEHDGGANNQVGGANAQAPNEQNADQVVPDNAVQDGGANNQVGGANEQAPNEHNADQVVNEQVPNEQDGGANDQVGGANDQDGGVNEQDPNEDGGAPIKRMKM</sequence>
<name>A0A2G2WNN2_CAPBA</name>
<evidence type="ECO:0000256" key="1">
    <source>
        <dbReference type="SAM" id="MobiDB-lite"/>
    </source>
</evidence>
<gene>
    <name evidence="3" type="ORF">CQW23_15928</name>
</gene>
<dbReference type="PROSITE" id="PS51792">
    <property type="entry name" value="YIPPEE"/>
    <property type="match status" value="1"/>
</dbReference>
<feature type="domain" description="Yippee" evidence="2">
    <location>
        <begin position="295"/>
        <end position="390"/>
    </location>
</feature>